<keyword evidence="3 8" id="KW-1003">Cell membrane</keyword>
<dbReference type="GO" id="GO:0022857">
    <property type="term" value="F:transmembrane transporter activity"/>
    <property type="evidence" value="ECO:0007669"/>
    <property type="project" value="UniProtKB-UniRule"/>
</dbReference>
<evidence type="ECO:0000256" key="4">
    <source>
        <dbReference type="ARBA" id="ARBA00022519"/>
    </source>
</evidence>
<feature type="domain" description="Major facilitator superfamily (MFS) profile" evidence="9">
    <location>
        <begin position="50"/>
        <end position="429"/>
    </location>
</feature>
<comment type="similarity">
    <text evidence="8">Belongs to the major facilitator superfamily. YhhS family.</text>
</comment>
<dbReference type="HAMAP" id="MF_01118">
    <property type="entry name" value="MFS_YhhS"/>
    <property type="match status" value="1"/>
</dbReference>
<evidence type="ECO:0000313" key="11">
    <source>
        <dbReference type="Proteomes" id="UP000320300"/>
    </source>
</evidence>
<feature type="transmembrane region" description="Helical" evidence="8">
    <location>
        <begin position="150"/>
        <end position="172"/>
    </location>
</feature>
<feature type="transmembrane region" description="Helical" evidence="8">
    <location>
        <begin position="404"/>
        <end position="425"/>
    </location>
</feature>
<reference evidence="10 11" key="1">
    <citation type="submission" date="2017-05" db="EMBL/GenBank/DDBJ databases">
        <authorList>
            <person name="Varghese N."/>
            <person name="Submissions S."/>
        </authorList>
    </citation>
    <scope>NUCLEOTIDE SEQUENCE [LARGE SCALE GENOMIC DNA]</scope>
    <source>
        <strain evidence="10 11">DSM 19036</strain>
    </source>
</reference>
<dbReference type="Pfam" id="PF07690">
    <property type="entry name" value="MFS_1"/>
    <property type="match status" value="1"/>
</dbReference>
<name>A0A521B6Z3_9SPHI</name>
<feature type="transmembrane region" description="Helical" evidence="8">
    <location>
        <begin position="250"/>
        <end position="281"/>
    </location>
</feature>
<feature type="transmembrane region" description="Helical" evidence="8">
    <location>
        <begin position="117"/>
        <end position="138"/>
    </location>
</feature>
<organism evidence="10 11">
    <name type="scientific">Pedobacter westerhofensis</name>
    <dbReference type="NCBI Taxonomy" id="425512"/>
    <lineage>
        <taxon>Bacteria</taxon>
        <taxon>Pseudomonadati</taxon>
        <taxon>Bacteroidota</taxon>
        <taxon>Sphingobacteriia</taxon>
        <taxon>Sphingobacteriales</taxon>
        <taxon>Sphingobacteriaceae</taxon>
        <taxon>Pedobacter</taxon>
    </lineage>
</organism>
<dbReference type="InterPro" id="IPR036259">
    <property type="entry name" value="MFS_trans_sf"/>
</dbReference>
<dbReference type="AlphaFoldDB" id="A0A521B6Z3"/>
<proteinExistence type="inferred from homology"/>
<evidence type="ECO:0000259" key="9">
    <source>
        <dbReference type="PROSITE" id="PS50850"/>
    </source>
</evidence>
<dbReference type="PANTHER" id="PTHR23517:SF13">
    <property type="entry name" value="MAJOR FACILITATOR SUPERFAMILY MFS_1"/>
    <property type="match status" value="1"/>
</dbReference>
<accession>A0A521B6Z3</accession>
<dbReference type="SUPFAM" id="SSF103473">
    <property type="entry name" value="MFS general substrate transporter"/>
    <property type="match status" value="1"/>
</dbReference>
<keyword evidence="5 8" id="KW-0812">Transmembrane</keyword>
<evidence type="ECO:0000256" key="7">
    <source>
        <dbReference type="ARBA" id="ARBA00023136"/>
    </source>
</evidence>
<protein>
    <recommendedName>
        <fullName evidence="8">Uncharacterized MFS-type transporter SAMN06265348_10265</fullName>
    </recommendedName>
</protein>
<evidence type="ECO:0000256" key="8">
    <source>
        <dbReference type="HAMAP-Rule" id="MF_01118"/>
    </source>
</evidence>
<evidence type="ECO:0000256" key="1">
    <source>
        <dbReference type="ARBA" id="ARBA00004651"/>
    </source>
</evidence>
<comment type="subcellular location">
    <subcellularLocation>
        <location evidence="1 8">Cell membrane</location>
        <topology evidence="1 8">Multi-pass membrane protein</topology>
    </subcellularLocation>
</comment>
<gene>
    <name evidence="10" type="ORF">SAMN06265348_10265</name>
</gene>
<keyword evidence="4" id="KW-0997">Cell inner membrane</keyword>
<dbReference type="NCBIfam" id="NF003477">
    <property type="entry name" value="PRK05122.1"/>
    <property type="match status" value="1"/>
</dbReference>
<evidence type="ECO:0000256" key="6">
    <source>
        <dbReference type="ARBA" id="ARBA00022989"/>
    </source>
</evidence>
<feature type="transmembrane region" description="Helical" evidence="8">
    <location>
        <begin position="341"/>
        <end position="364"/>
    </location>
</feature>
<dbReference type="InterPro" id="IPR011701">
    <property type="entry name" value="MFS"/>
</dbReference>
<evidence type="ECO:0000256" key="5">
    <source>
        <dbReference type="ARBA" id="ARBA00022692"/>
    </source>
</evidence>
<keyword evidence="6 8" id="KW-1133">Transmembrane helix</keyword>
<keyword evidence="7 8" id="KW-0472">Membrane</keyword>
<dbReference type="GO" id="GO:0005886">
    <property type="term" value="C:plasma membrane"/>
    <property type="evidence" value="ECO:0007669"/>
    <property type="project" value="UniProtKB-SubCell"/>
</dbReference>
<dbReference type="Proteomes" id="UP000320300">
    <property type="component" value="Unassembled WGS sequence"/>
</dbReference>
<feature type="transmembrane region" description="Helical" evidence="8">
    <location>
        <begin position="51"/>
        <end position="76"/>
    </location>
</feature>
<feature type="transmembrane region" description="Helical" evidence="8">
    <location>
        <begin position="317"/>
        <end position="335"/>
    </location>
</feature>
<dbReference type="EMBL" id="FXTN01000002">
    <property type="protein sequence ID" value="SMO42872.1"/>
    <property type="molecule type" value="Genomic_DNA"/>
</dbReference>
<dbReference type="InterPro" id="IPR020846">
    <property type="entry name" value="MFS_dom"/>
</dbReference>
<evidence type="ECO:0000313" key="10">
    <source>
        <dbReference type="EMBL" id="SMO42872.1"/>
    </source>
</evidence>
<sequence>MPAMLDLSKVFPFIPFKERSRITLRAYLRVTRVMQAETHAGASLSKVRITIAGFVTFTFIGYFTIGLALGILPVFIHQRLGYSTMIAGIIISIQYVTTFLLRGYAGNIVDKKGPKPAVLLSMIGFSLSGILMFAAYMFRDIPALSLGTLVLTRLMTGFAEGLIGASPVNWAIFAVGDKYTGRAMSFNGIASYGALAAGAPLGLLLNNAFGMGSIGIVIIAAGIIGLIYAKSKKAIRGVNTSAPRLPFIQVLKTVSPFGICLALGGLGFGTISTFITLYYAYLNWTGAVLALSVFSILFILGRIMFARSIETSGGMKTAMYCLALETVGLLILWLANAPHVALIGAGIAGLGFSLVFPALGVEAVKLVPSSSQGAAIGGYGLFIDLSLGITGPLVGGVASHFGMLYIFPFSMAMVFVGFLAALLIYQRQRREVESF</sequence>
<dbReference type="InterPro" id="IPR050171">
    <property type="entry name" value="MFS_Transporters"/>
</dbReference>
<feature type="transmembrane region" description="Helical" evidence="8">
    <location>
        <begin position="209"/>
        <end position="229"/>
    </location>
</feature>
<dbReference type="PROSITE" id="PS50850">
    <property type="entry name" value="MFS"/>
    <property type="match status" value="1"/>
</dbReference>
<feature type="transmembrane region" description="Helical" evidence="8">
    <location>
        <begin position="376"/>
        <end position="398"/>
    </location>
</feature>
<dbReference type="InterPro" id="IPR023008">
    <property type="entry name" value="MFS_YhhS-like"/>
</dbReference>
<feature type="transmembrane region" description="Helical" evidence="8">
    <location>
        <begin position="287"/>
        <end position="305"/>
    </location>
</feature>
<feature type="transmembrane region" description="Helical" evidence="8">
    <location>
        <begin position="184"/>
        <end position="203"/>
    </location>
</feature>
<evidence type="ECO:0000256" key="2">
    <source>
        <dbReference type="ARBA" id="ARBA00022448"/>
    </source>
</evidence>
<keyword evidence="11" id="KW-1185">Reference proteome</keyword>
<keyword evidence="2 8" id="KW-0813">Transport</keyword>
<evidence type="ECO:0000256" key="3">
    <source>
        <dbReference type="ARBA" id="ARBA00022475"/>
    </source>
</evidence>
<feature type="transmembrane region" description="Helical" evidence="8">
    <location>
        <begin position="82"/>
        <end position="105"/>
    </location>
</feature>
<dbReference type="Gene3D" id="1.20.1250.20">
    <property type="entry name" value="MFS general substrate transporter like domains"/>
    <property type="match status" value="1"/>
</dbReference>
<dbReference type="PANTHER" id="PTHR23517">
    <property type="entry name" value="RESISTANCE PROTEIN MDTM, PUTATIVE-RELATED-RELATED"/>
    <property type="match status" value="1"/>
</dbReference>